<evidence type="ECO:0000256" key="9">
    <source>
        <dbReference type="PROSITE-ProRule" id="PRU00703"/>
    </source>
</evidence>
<evidence type="ECO:0000256" key="1">
    <source>
        <dbReference type="ARBA" id="ARBA00004651"/>
    </source>
</evidence>
<evidence type="ECO:0000256" key="2">
    <source>
        <dbReference type="ARBA" id="ARBA00006337"/>
    </source>
</evidence>
<dbReference type="InterPro" id="IPR002550">
    <property type="entry name" value="CNNM"/>
</dbReference>
<dbReference type="Proteomes" id="UP000727962">
    <property type="component" value="Unassembled WGS sequence"/>
</dbReference>
<dbReference type="PANTHER" id="PTHR22777:SF32">
    <property type="entry name" value="UPF0053 INNER MEMBRANE PROTEIN YFJD"/>
    <property type="match status" value="1"/>
</dbReference>
<dbReference type="GO" id="GO:0005886">
    <property type="term" value="C:plasma membrane"/>
    <property type="evidence" value="ECO:0007669"/>
    <property type="project" value="UniProtKB-SubCell"/>
</dbReference>
<keyword evidence="4 10" id="KW-0812">Transmembrane</keyword>
<dbReference type="Gene3D" id="3.30.465.10">
    <property type="match status" value="1"/>
</dbReference>
<dbReference type="PROSITE" id="PS51846">
    <property type="entry name" value="CNNM"/>
    <property type="match status" value="1"/>
</dbReference>
<keyword evidence="8 10" id="KW-0472">Membrane</keyword>
<feature type="transmembrane region" description="Helical" evidence="11">
    <location>
        <begin position="127"/>
        <end position="145"/>
    </location>
</feature>
<dbReference type="GO" id="GO:0050660">
    <property type="term" value="F:flavin adenine dinucleotide binding"/>
    <property type="evidence" value="ECO:0007669"/>
    <property type="project" value="InterPro"/>
</dbReference>
<dbReference type="PROSITE" id="PS51371">
    <property type="entry name" value="CBS"/>
    <property type="match status" value="2"/>
</dbReference>
<evidence type="ECO:0000256" key="5">
    <source>
        <dbReference type="ARBA" id="ARBA00022737"/>
    </source>
</evidence>
<keyword evidence="3" id="KW-1003">Cell membrane</keyword>
<evidence type="ECO:0000259" key="13">
    <source>
        <dbReference type="PROSITE" id="PS51846"/>
    </source>
</evidence>
<comment type="caution">
    <text evidence="14">The sequence shown here is derived from an EMBL/GenBank/DDBJ whole genome shotgun (WGS) entry which is preliminary data.</text>
</comment>
<dbReference type="SUPFAM" id="SSF56176">
    <property type="entry name" value="FAD-binding/transporter-associated domain-like"/>
    <property type="match status" value="1"/>
</dbReference>
<dbReference type="InterPro" id="IPR044751">
    <property type="entry name" value="Ion_transp-like_CBS"/>
</dbReference>
<evidence type="ECO:0000256" key="7">
    <source>
        <dbReference type="ARBA" id="ARBA00023122"/>
    </source>
</evidence>
<dbReference type="SUPFAM" id="SSF54631">
    <property type="entry name" value="CBS-domain pair"/>
    <property type="match status" value="1"/>
</dbReference>
<protein>
    <submittedName>
        <fullName evidence="14">HlyC/CorC family transporter</fullName>
    </submittedName>
</protein>
<dbReference type="SMART" id="SM01091">
    <property type="entry name" value="CorC_HlyC"/>
    <property type="match status" value="1"/>
</dbReference>
<evidence type="ECO:0000256" key="4">
    <source>
        <dbReference type="ARBA" id="ARBA00022692"/>
    </source>
</evidence>
<gene>
    <name evidence="14" type="ORF">HYR64_05470</name>
</gene>
<evidence type="ECO:0000313" key="15">
    <source>
        <dbReference type="Proteomes" id="UP000727962"/>
    </source>
</evidence>
<feature type="domain" description="CBS" evidence="12">
    <location>
        <begin position="345"/>
        <end position="402"/>
    </location>
</feature>
<feature type="domain" description="CNNM transmembrane" evidence="13">
    <location>
        <begin position="56"/>
        <end position="256"/>
    </location>
</feature>
<name>A0A931PTK8_FIMGI</name>
<feature type="transmembrane region" description="Helical" evidence="11">
    <location>
        <begin position="196"/>
        <end position="219"/>
    </location>
</feature>
<accession>A0A931PTK8</accession>
<reference evidence="14" key="1">
    <citation type="submission" date="2020-07" db="EMBL/GenBank/DDBJ databases">
        <title>Huge and variable diversity of episymbiotic CPR bacteria and DPANN archaea in groundwater ecosystems.</title>
        <authorList>
            <person name="He C.Y."/>
            <person name="Keren R."/>
            <person name="Whittaker M."/>
            <person name="Farag I.F."/>
            <person name="Doudna J."/>
            <person name="Cate J.H.D."/>
            <person name="Banfield J.F."/>
        </authorList>
    </citation>
    <scope>NUCLEOTIDE SEQUENCE</scope>
    <source>
        <strain evidence="14">NC_groundwater_17_Pr7_B-0.1um_64_12</strain>
    </source>
</reference>
<comment type="similarity">
    <text evidence="2">Belongs to the UPF0053 family.</text>
</comment>
<keyword evidence="6 10" id="KW-1133">Transmembrane helix</keyword>
<dbReference type="Gene3D" id="3.10.580.10">
    <property type="entry name" value="CBS-domain"/>
    <property type="match status" value="1"/>
</dbReference>
<dbReference type="InterPro" id="IPR005170">
    <property type="entry name" value="Transptr-assoc_dom"/>
</dbReference>
<dbReference type="EMBL" id="JACOSL010000033">
    <property type="protein sequence ID" value="MBI1756538.1"/>
    <property type="molecule type" value="Genomic_DNA"/>
</dbReference>
<dbReference type="InterPro" id="IPR016169">
    <property type="entry name" value="FAD-bd_PCMH_sub2"/>
</dbReference>
<evidence type="ECO:0000256" key="10">
    <source>
        <dbReference type="PROSITE-ProRule" id="PRU01193"/>
    </source>
</evidence>
<evidence type="ECO:0000256" key="8">
    <source>
        <dbReference type="ARBA" id="ARBA00023136"/>
    </source>
</evidence>
<evidence type="ECO:0000313" key="14">
    <source>
        <dbReference type="EMBL" id="MBI1756538.1"/>
    </source>
</evidence>
<evidence type="ECO:0000256" key="3">
    <source>
        <dbReference type="ARBA" id="ARBA00022475"/>
    </source>
</evidence>
<dbReference type="CDD" id="cd04590">
    <property type="entry name" value="CBS_pair_CorC_HlyC_assoc"/>
    <property type="match status" value="1"/>
</dbReference>
<feature type="domain" description="CBS" evidence="12">
    <location>
        <begin position="275"/>
        <end position="334"/>
    </location>
</feature>
<dbReference type="Pfam" id="PF01595">
    <property type="entry name" value="CNNM"/>
    <property type="match status" value="1"/>
</dbReference>
<proteinExistence type="inferred from homology"/>
<comment type="subcellular location">
    <subcellularLocation>
        <location evidence="1">Cell membrane</location>
        <topology evidence="1">Multi-pass membrane protein</topology>
    </subcellularLocation>
</comment>
<dbReference type="FunFam" id="3.10.580.10:FF:000002">
    <property type="entry name" value="Magnesium/cobalt efflux protein CorC"/>
    <property type="match status" value="1"/>
</dbReference>
<dbReference type="InterPro" id="IPR000644">
    <property type="entry name" value="CBS_dom"/>
</dbReference>
<evidence type="ECO:0000256" key="6">
    <source>
        <dbReference type="ARBA" id="ARBA00022989"/>
    </source>
</evidence>
<evidence type="ECO:0000259" key="12">
    <source>
        <dbReference type="PROSITE" id="PS51371"/>
    </source>
</evidence>
<dbReference type="AlphaFoldDB" id="A0A931PTK8"/>
<keyword evidence="5" id="KW-0677">Repeat</keyword>
<keyword evidence="7 9" id="KW-0129">CBS domain</keyword>
<dbReference type="InterPro" id="IPR046342">
    <property type="entry name" value="CBS_dom_sf"/>
</dbReference>
<dbReference type="PANTHER" id="PTHR22777">
    <property type="entry name" value="HEMOLYSIN-RELATED"/>
    <property type="match status" value="1"/>
</dbReference>
<feature type="transmembrane region" description="Helical" evidence="11">
    <location>
        <begin position="64"/>
        <end position="87"/>
    </location>
</feature>
<dbReference type="InterPro" id="IPR036318">
    <property type="entry name" value="FAD-bd_PCMH-like_sf"/>
</dbReference>
<dbReference type="Pfam" id="PF03471">
    <property type="entry name" value="CorC_HlyC"/>
    <property type="match status" value="1"/>
</dbReference>
<sequence>MPTRLPVRHHAPLARQRRLESRVALALGAATTMLWLLGRSSPPSDALAQTSFELPSGGGFGWPVPAILLAIVLNAGFLAAETALDLLRPVHLKLVKENGSARHLQELMDERARLVAACTFGSQLCRIAMYMLGLVPALGIVPWLAEQTSLTGYSAVLVATSIVWLPIFLLNLILGELAPKSFASHHPHRVALFLRRFVLVFAVLFSAPAALVAGVAGLLTARFGAHAANGAAGQAEEEIKTLVESAEESGEIEADEKELLHSVFEFTDRIAREVMTPRVDMDAAPVGGDPAYLIGLIERTGHSRIPVYEETDDQIIGIVHAKDLLLASVQAGASRPTAKIDLRALMHPALFVPENKNLHELLAEMRAARSQMAVIQDEFGGTAGIVTIEDIVEELVGEIQDEYDVEEPEIIEDAGAFVVGGKARMDDLGEALGSPLASEEFDTVGGYVFGLFGRQPKEGECVVADGYRFAVTATDGRRILRMRVEKAPESEIEAAE</sequence>
<organism evidence="14 15">
    <name type="scientific">Fimbriimonas ginsengisoli</name>
    <dbReference type="NCBI Taxonomy" id="1005039"/>
    <lineage>
        <taxon>Bacteria</taxon>
        <taxon>Bacillati</taxon>
        <taxon>Armatimonadota</taxon>
        <taxon>Fimbriimonadia</taxon>
        <taxon>Fimbriimonadales</taxon>
        <taxon>Fimbriimonadaceae</taxon>
        <taxon>Fimbriimonas</taxon>
    </lineage>
</organism>
<dbReference type="Pfam" id="PF00571">
    <property type="entry name" value="CBS"/>
    <property type="match status" value="2"/>
</dbReference>
<feature type="transmembrane region" description="Helical" evidence="11">
    <location>
        <begin position="151"/>
        <end position="175"/>
    </location>
</feature>
<evidence type="ECO:0000256" key="11">
    <source>
        <dbReference type="SAM" id="Phobius"/>
    </source>
</evidence>